<evidence type="ECO:0000256" key="3">
    <source>
        <dbReference type="PROSITE-ProRule" id="PRU00221"/>
    </source>
</evidence>
<keyword evidence="6" id="KW-1185">Reference proteome</keyword>
<dbReference type="InterPro" id="IPR036322">
    <property type="entry name" value="WD40_repeat_dom_sf"/>
</dbReference>
<dbReference type="SMART" id="SM00320">
    <property type="entry name" value="WD40"/>
    <property type="match status" value="7"/>
</dbReference>
<dbReference type="Gene3D" id="2.130.10.10">
    <property type="entry name" value="YVTN repeat-like/Quinoprotein amine dehydrogenase"/>
    <property type="match status" value="3"/>
</dbReference>
<dbReference type="PROSITE" id="PS00678">
    <property type="entry name" value="WD_REPEATS_1"/>
    <property type="match status" value="1"/>
</dbReference>
<dbReference type="PANTHER" id="PTHR19848">
    <property type="entry name" value="WD40 REPEAT PROTEIN"/>
    <property type="match status" value="1"/>
</dbReference>
<proteinExistence type="predicted"/>
<dbReference type="InterPro" id="IPR020472">
    <property type="entry name" value="WD40_PAC1"/>
</dbReference>
<keyword evidence="2" id="KW-0677">Repeat</keyword>
<dbReference type="InterPro" id="IPR001680">
    <property type="entry name" value="WD40_rpt"/>
</dbReference>
<dbReference type="SUPFAM" id="SSF50978">
    <property type="entry name" value="WD40 repeat-like"/>
    <property type="match status" value="1"/>
</dbReference>
<accession>A0AAD5UMC7</accession>
<evidence type="ECO:0000256" key="4">
    <source>
        <dbReference type="SAM" id="MobiDB-lite"/>
    </source>
</evidence>
<evidence type="ECO:0000256" key="2">
    <source>
        <dbReference type="ARBA" id="ARBA00022737"/>
    </source>
</evidence>
<dbReference type="InterPro" id="IPR019775">
    <property type="entry name" value="WD40_repeat_CS"/>
</dbReference>
<feature type="region of interest" description="Disordered" evidence="4">
    <location>
        <begin position="243"/>
        <end position="262"/>
    </location>
</feature>
<evidence type="ECO:0000313" key="5">
    <source>
        <dbReference type="EMBL" id="KAJ3262020.1"/>
    </source>
</evidence>
<feature type="repeat" description="WD" evidence="3">
    <location>
        <begin position="446"/>
        <end position="487"/>
    </location>
</feature>
<gene>
    <name evidence="5" type="ORF">HK103_003863</name>
</gene>
<keyword evidence="1 3" id="KW-0853">WD repeat</keyword>
<dbReference type="PROSITE" id="PS50294">
    <property type="entry name" value="WD_REPEATS_REGION"/>
    <property type="match status" value="3"/>
</dbReference>
<reference evidence="5" key="1">
    <citation type="submission" date="2020-05" db="EMBL/GenBank/DDBJ databases">
        <title>Phylogenomic resolution of chytrid fungi.</title>
        <authorList>
            <person name="Stajich J.E."/>
            <person name="Amses K."/>
            <person name="Simmons R."/>
            <person name="Seto K."/>
            <person name="Myers J."/>
            <person name="Bonds A."/>
            <person name="Quandt C.A."/>
            <person name="Barry K."/>
            <person name="Liu P."/>
            <person name="Grigoriev I."/>
            <person name="Longcore J.E."/>
            <person name="James T.Y."/>
        </authorList>
    </citation>
    <scope>NUCLEOTIDE SEQUENCE</scope>
    <source>
        <strain evidence="5">PLAUS21</strain>
    </source>
</reference>
<dbReference type="Pfam" id="PF00400">
    <property type="entry name" value="WD40"/>
    <property type="match status" value="4"/>
</dbReference>
<name>A0AAD5UMC7_9FUNG</name>
<dbReference type="PROSITE" id="PS50082">
    <property type="entry name" value="WD_REPEATS_2"/>
    <property type="match status" value="3"/>
</dbReference>
<evidence type="ECO:0008006" key="7">
    <source>
        <dbReference type="Google" id="ProtNLM"/>
    </source>
</evidence>
<dbReference type="PANTHER" id="PTHR19848:SF8">
    <property type="entry name" value="F-BOX AND WD REPEAT DOMAIN CONTAINING 7"/>
    <property type="match status" value="1"/>
</dbReference>
<dbReference type="PRINTS" id="PR00320">
    <property type="entry name" value="GPROTEINBRPT"/>
</dbReference>
<evidence type="ECO:0000256" key="1">
    <source>
        <dbReference type="ARBA" id="ARBA00022574"/>
    </source>
</evidence>
<dbReference type="FunFam" id="2.130.10.10:FF:001906">
    <property type="entry name" value="Uncharacterized WD repeat-containing protein C343.04c"/>
    <property type="match status" value="1"/>
</dbReference>
<dbReference type="InterPro" id="IPR015943">
    <property type="entry name" value="WD40/YVTN_repeat-like_dom_sf"/>
</dbReference>
<dbReference type="EMBL" id="JADGKB010000003">
    <property type="protein sequence ID" value="KAJ3262020.1"/>
    <property type="molecule type" value="Genomic_DNA"/>
</dbReference>
<sequence length="694" mass="79227">MSKQLPIGILKHHFNDYDPAQSKSLKDSIIHFHMSDLESSDYRSAYHQFCDWLYGWSVSDGADDEFTKRTPRDINMEHEREKTDAQRLMNTFETLTSVSLRHLKVCYGEIESLIPNIGKGIETGTKTPEEYLSTDLTANTTHLKEKLWGMNLVHSSQAQIEEFKEFELEPEAEVKKAASIPNTAGSSTSDLKSNGDSLYERTMSLEDVPLREGVLSRQGSFKFSVSRQPSMPLVAEIKPPQLQEKENIPESEENLADKEEEQRKRTHNDINIIYSKVDQCTEYALLAMSGIAAILGFAELLGDKETFLKANLWAHEISQEFVSNTLKTVWDLLHLEIPKLVTLSKLRDPMQLKLLFQEIGQLRTASGLGPKLPSRKIYQKFSTLHDAMRLADIHIFPNFAHVHKEGVKCANFSAFDSSLWLTGGYDCIIRITDIRPQNKHICLAQYVGHKSIITDVQFTREDTHIVSCSFDRTVKVWNSQTATIDKNLVGHIDAVTTCDVSSDGRYIASGSLDNTIRFWDFNTGECITVIKKHSRWIKKVRFTPDCRYLASAGMDRRVYIWDTKILVNSRSPSHSRCFDSFNDYVLDMILFKPSYLLTTSRDSMLHLFDYMSGQEIYSYSLQPSWACTLSLSENGEYFATGSFDNNINIFRTRDFVKVREIRAFNLGIMCVRFPNDLSYVLVGTAEGFIQQIPL</sequence>
<feature type="repeat" description="WD" evidence="3">
    <location>
        <begin position="530"/>
        <end position="562"/>
    </location>
</feature>
<dbReference type="AlphaFoldDB" id="A0AAD5UMC7"/>
<organism evidence="5 6">
    <name type="scientific">Boothiomyces macroporosus</name>
    <dbReference type="NCBI Taxonomy" id="261099"/>
    <lineage>
        <taxon>Eukaryota</taxon>
        <taxon>Fungi</taxon>
        <taxon>Fungi incertae sedis</taxon>
        <taxon>Chytridiomycota</taxon>
        <taxon>Chytridiomycota incertae sedis</taxon>
        <taxon>Chytridiomycetes</taxon>
        <taxon>Rhizophydiales</taxon>
        <taxon>Terramycetaceae</taxon>
        <taxon>Boothiomyces</taxon>
    </lineage>
</organism>
<feature type="repeat" description="WD" evidence="3">
    <location>
        <begin position="488"/>
        <end position="529"/>
    </location>
</feature>
<dbReference type="CDD" id="cd00200">
    <property type="entry name" value="WD40"/>
    <property type="match status" value="1"/>
</dbReference>
<comment type="caution">
    <text evidence="5">The sequence shown here is derived from an EMBL/GenBank/DDBJ whole genome shotgun (WGS) entry which is preliminary data.</text>
</comment>
<protein>
    <recommendedName>
        <fullName evidence="7">WD40 repeat-like protein</fullName>
    </recommendedName>
</protein>
<dbReference type="Proteomes" id="UP001210925">
    <property type="component" value="Unassembled WGS sequence"/>
</dbReference>
<evidence type="ECO:0000313" key="6">
    <source>
        <dbReference type="Proteomes" id="UP001210925"/>
    </source>
</evidence>